<gene>
    <name evidence="2" type="ORF">NITINOP_1502</name>
</gene>
<keyword evidence="3" id="KW-1185">Reference proteome</keyword>
<dbReference type="STRING" id="1715989.NITINOP_1502"/>
<evidence type="ECO:0008006" key="4">
    <source>
        <dbReference type="Google" id="ProtNLM"/>
    </source>
</evidence>
<feature type="transmembrane region" description="Helical" evidence="1">
    <location>
        <begin position="16"/>
        <end position="37"/>
    </location>
</feature>
<dbReference type="AlphaFoldDB" id="A0A0S4KT36"/>
<dbReference type="Pfam" id="PF09604">
    <property type="entry name" value="Potass_KdpF"/>
    <property type="match status" value="1"/>
</dbReference>
<name>A0A0S4KT36_9BACT</name>
<keyword evidence="1" id="KW-0812">Transmembrane</keyword>
<accession>A0A0S4KT36</accession>
<evidence type="ECO:0000313" key="2">
    <source>
        <dbReference type="EMBL" id="CUQ66477.1"/>
    </source>
</evidence>
<dbReference type="InterPro" id="IPR011726">
    <property type="entry name" value="KdpF"/>
</dbReference>
<protein>
    <recommendedName>
        <fullName evidence="4">K+-transporting ATPase, F subunit</fullName>
    </recommendedName>
</protein>
<keyword evidence="1" id="KW-1133">Transmembrane helix</keyword>
<dbReference type="GO" id="GO:0008556">
    <property type="term" value="F:P-type potassium transmembrane transporter activity"/>
    <property type="evidence" value="ECO:0007669"/>
    <property type="project" value="InterPro"/>
</dbReference>
<sequence>MVDLRPGSTVGDAMNVLHALAVIASVGVFVYLMVALLKAEWF</sequence>
<dbReference type="GO" id="GO:0005886">
    <property type="term" value="C:plasma membrane"/>
    <property type="evidence" value="ECO:0007669"/>
    <property type="project" value="InterPro"/>
</dbReference>
<dbReference type="Proteomes" id="UP000066284">
    <property type="component" value="Chromosome 1"/>
</dbReference>
<proteinExistence type="predicted"/>
<organism evidence="2 3">
    <name type="scientific">Candidatus Nitrospira inopinata</name>
    <dbReference type="NCBI Taxonomy" id="1715989"/>
    <lineage>
        <taxon>Bacteria</taxon>
        <taxon>Pseudomonadati</taxon>
        <taxon>Nitrospirota</taxon>
        <taxon>Nitrospiria</taxon>
        <taxon>Nitrospirales</taxon>
        <taxon>Nitrospiraceae</taxon>
        <taxon>Nitrospira</taxon>
    </lineage>
</organism>
<dbReference type="EMBL" id="LN885086">
    <property type="protein sequence ID" value="CUQ66477.1"/>
    <property type="molecule type" value="Genomic_DNA"/>
</dbReference>
<evidence type="ECO:0000313" key="3">
    <source>
        <dbReference type="Proteomes" id="UP000066284"/>
    </source>
</evidence>
<evidence type="ECO:0000256" key="1">
    <source>
        <dbReference type="SAM" id="Phobius"/>
    </source>
</evidence>
<dbReference type="KEGG" id="nio:NITINOP_1502"/>
<reference evidence="3" key="1">
    <citation type="submission" date="2015-09" db="EMBL/GenBank/DDBJ databases">
        <authorList>
            <person name="Daims H."/>
        </authorList>
    </citation>
    <scope>NUCLEOTIDE SEQUENCE [LARGE SCALE GENOMIC DNA]</scope>
</reference>
<keyword evidence="1" id="KW-0472">Membrane</keyword>